<evidence type="ECO:0000313" key="12">
    <source>
        <dbReference type="RefSeq" id="XP_019052462.1"/>
    </source>
</evidence>
<reference evidence="12" key="1">
    <citation type="submission" date="2025-08" db="UniProtKB">
        <authorList>
            <consortium name="RefSeq"/>
        </authorList>
    </citation>
    <scope>IDENTIFICATION</scope>
</reference>
<accession>A0A1U8Q1D8</accession>
<feature type="region of interest" description="Disordered" evidence="10">
    <location>
        <begin position="501"/>
        <end position="549"/>
    </location>
</feature>
<comment type="similarity">
    <text evidence="2 9">Belongs to the glycosyl hydrolase 28 family.</text>
</comment>
<feature type="active site" evidence="8">
    <location>
        <position position="371"/>
    </location>
</feature>
<evidence type="ECO:0000256" key="6">
    <source>
        <dbReference type="ARBA" id="ARBA00023295"/>
    </source>
</evidence>
<dbReference type="OrthoDB" id="187139at2759"/>
<evidence type="ECO:0000256" key="7">
    <source>
        <dbReference type="ARBA" id="ARBA00023316"/>
    </source>
</evidence>
<dbReference type="Gene3D" id="2.160.20.10">
    <property type="entry name" value="Single-stranded right-handed beta-helix, Pectin lyase-like"/>
    <property type="match status" value="1"/>
</dbReference>
<dbReference type="GeneID" id="104592629"/>
<dbReference type="RefSeq" id="XP_019052462.1">
    <property type="nucleotide sequence ID" value="XM_019196917.1"/>
</dbReference>
<comment type="subcellular location">
    <subcellularLocation>
        <location evidence="1">Secreted</location>
        <location evidence="1">Cell wall</location>
    </subcellularLocation>
</comment>
<organism evidence="11 12">
    <name type="scientific">Nelumbo nucifera</name>
    <name type="common">Sacred lotus</name>
    <dbReference type="NCBI Taxonomy" id="4432"/>
    <lineage>
        <taxon>Eukaryota</taxon>
        <taxon>Viridiplantae</taxon>
        <taxon>Streptophyta</taxon>
        <taxon>Embryophyta</taxon>
        <taxon>Tracheophyta</taxon>
        <taxon>Spermatophyta</taxon>
        <taxon>Magnoliopsida</taxon>
        <taxon>Proteales</taxon>
        <taxon>Nelumbonaceae</taxon>
        <taxon>Nelumbo</taxon>
    </lineage>
</organism>
<name>A0A1U8Q1D8_NELNU</name>
<keyword evidence="5 9" id="KW-0378">Hydrolase</keyword>
<sequence>MSVLLFPPRQLEKEKLVQQGFPLLIVIFFTEELSSHWGSGKIFAFCTLSHGPYPVKALDSFRYLQLLCKLFPSAPTLHTCNRRLVSCPPPLQQSKPIELQILWFCRPLGIFTIIVVLGLACSVTARVMKDAMTVFDVMSYGAIGDGTADDTYAFSKAWTAACGEASGFPVMVIPEGKTFLLMPILFQGPCKSKTVGVKILGTIVAPENPVMWNGKDIDLWLAFKDVHGLWMDGTGWINGRGYNWWDQSCRNKPKPGCTTQAPTVGTKLHNLYVKHVQMFSIYSCSEVFVSNLKFINSPQFHIKVGWSNKIHFTKLLINSPETSPNTDGIHIEATSHVNIHGAVIAAGDDCISIGNGTSDINISNIICGPGHGISIGSLGRGGSTVTVDHISVTNVKFLRTTNGARIKTWQGGRGYASNIKFEQLEFTEVQNPIIIDQYYCDKQCKNVTEGVQISDISYREAFGTSKTPIAISLNCDETVGCKGIFMENIKITSAIPGKPVTASCSNAKGKRLGEDETDDATAGKDETDDTTTGASKRLKNAWPRSERRY</sequence>
<dbReference type="Proteomes" id="UP000189703">
    <property type="component" value="Unplaced"/>
</dbReference>
<dbReference type="eggNOG" id="ENOG502QS0U">
    <property type="taxonomic scope" value="Eukaryota"/>
</dbReference>
<dbReference type="GO" id="GO:0071555">
    <property type="term" value="P:cell wall organization"/>
    <property type="evidence" value="ECO:0007669"/>
    <property type="project" value="UniProtKB-KW"/>
</dbReference>
<evidence type="ECO:0000256" key="8">
    <source>
        <dbReference type="PROSITE-ProRule" id="PRU10052"/>
    </source>
</evidence>
<dbReference type="Pfam" id="PF00295">
    <property type="entry name" value="Glyco_hydro_28"/>
    <property type="match status" value="1"/>
</dbReference>
<keyword evidence="6 9" id="KW-0326">Glycosidase</keyword>
<dbReference type="GO" id="GO:0005975">
    <property type="term" value="P:carbohydrate metabolic process"/>
    <property type="evidence" value="ECO:0007669"/>
    <property type="project" value="InterPro"/>
</dbReference>
<evidence type="ECO:0000256" key="2">
    <source>
        <dbReference type="ARBA" id="ARBA00008834"/>
    </source>
</evidence>
<evidence type="ECO:0000256" key="1">
    <source>
        <dbReference type="ARBA" id="ARBA00004191"/>
    </source>
</evidence>
<keyword evidence="7" id="KW-0961">Cell wall biogenesis/degradation</keyword>
<keyword evidence="3" id="KW-0134">Cell wall</keyword>
<dbReference type="PANTHER" id="PTHR31375">
    <property type="match status" value="1"/>
</dbReference>
<dbReference type="InParanoid" id="A0A1U8Q1D8"/>
<evidence type="ECO:0000313" key="11">
    <source>
        <dbReference type="Proteomes" id="UP000189703"/>
    </source>
</evidence>
<dbReference type="KEGG" id="nnu:104592629"/>
<keyword evidence="11" id="KW-1185">Reference proteome</keyword>
<dbReference type="STRING" id="4432.A0A1U8Q1D8"/>
<dbReference type="InterPro" id="IPR011050">
    <property type="entry name" value="Pectin_lyase_fold/virulence"/>
</dbReference>
<dbReference type="InterPro" id="IPR000743">
    <property type="entry name" value="Glyco_hydro_28"/>
</dbReference>
<dbReference type="OMA" id="HIEATSH"/>
<evidence type="ECO:0000256" key="10">
    <source>
        <dbReference type="SAM" id="MobiDB-lite"/>
    </source>
</evidence>
<dbReference type="SUPFAM" id="SSF51126">
    <property type="entry name" value="Pectin lyase-like"/>
    <property type="match status" value="1"/>
</dbReference>
<keyword evidence="4" id="KW-0964">Secreted</keyword>
<dbReference type="AlphaFoldDB" id="A0A1U8Q1D8"/>
<evidence type="ECO:0000256" key="4">
    <source>
        <dbReference type="ARBA" id="ARBA00022525"/>
    </source>
</evidence>
<evidence type="ECO:0000256" key="9">
    <source>
        <dbReference type="RuleBase" id="RU361169"/>
    </source>
</evidence>
<evidence type="ECO:0000256" key="5">
    <source>
        <dbReference type="ARBA" id="ARBA00022801"/>
    </source>
</evidence>
<dbReference type="PROSITE" id="PS00502">
    <property type="entry name" value="POLYGALACTURONASE"/>
    <property type="match status" value="1"/>
</dbReference>
<protein>
    <submittedName>
        <fullName evidence="12">Polygalacturonase ADPG1-like</fullName>
    </submittedName>
</protein>
<dbReference type="GO" id="GO:0004650">
    <property type="term" value="F:polygalacturonase activity"/>
    <property type="evidence" value="ECO:0007669"/>
    <property type="project" value="InterPro"/>
</dbReference>
<dbReference type="InterPro" id="IPR012334">
    <property type="entry name" value="Pectin_lyas_fold"/>
</dbReference>
<gene>
    <name evidence="12" type="primary">LOC104592629</name>
</gene>
<proteinExistence type="inferred from homology"/>
<evidence type="ECO:0000256" key="3">
    <source>
        <dbReference type="ARBA" id="ARBA00022512"/>
    </source>
</evidence>